<dbReference type="PANTHER" id="PTHR33365:SF4">
    <property type="entry name" value="CYCLOCHLOROTINE BIOSYNTHESIS PROTEIN O"/>
    <property type="match status" value="1"/>
</dbReference>
<name>A0A6A4GKQ1_9AGAR</name>
<evidence type="ECO:0000256" key="2">
    <source>
        <dbReference type="ARBA" id="ARBA00035112"/>
    </source>
</evidence>
<protein>
    <submittedName>
        <fullName evidence="3">Uncharacterized protein</fullName>
    </submittedName>
</protein>
<reference evidence="3" key="1">
    <citation type="journal article" date="2019" name="Environ. Microbiol.">
        <title>Fungal ecological strategies reflected in gene transcription - a case study of two litter decomposers.</title>
        <authorList>
            <person name="Barbi F."/>
            <person name="Kohler A."/>
            <person name="Barry K."/>
            <person name="Baskaran P."/>
            <person name="Daum C."/>
            <person name="Fauchery L."/>
            <person name="Ihrmark K."/>
            <person name="Kuo A."/>
            <person name="LaButti K."/>
            <person name="Lipzen A."/>
            <person name="Morin E."/>
            <person name="Grigoriev I.V."/>
            <person name="Henrissat B."/>
            <person name="Lindahl B."/>
            <person name="Martin F."/>
        </authorList>
    </citation>
    <scope>NUCLEOTIDE SEQUENCE</scope>
    <source>
        <strain evidence="3">JB14</strain>
    </source>
</reference>
<organism evidence="3 4">
    <name type="scientific">Gymnopus androsaceus JB14</name>
    <dbReference type="NCBI Taxonomy" id="1447944"/>
    <lineage>
        <taxon>Eukaryota</taxon>
        <taxon>Fungi</taxon>
        <taxon>Dikarya</taxon>
        <taxon>Basidiomycota</taxon>
        <taxon>Agaricomycotina</taxon>
        <taxon>Agaricomycetes</taxon>
        <taxon>Agaricomycetidae</taxon>
        <taxon>Agaricales</taxon>
        <taxon>Marasmiineae</taxon>
        <taxon>Omphalotaceae</taxon>
        <taxon>Gymnopus</taxon>
    </lineage>
</organism>
<dbReference type="EMBL" id="ML769889">
    <property type="protein sequence ID" value="KAE9386332.1"/>
    <property type="molecule type" value="Genomic_DNA"/>
</dbReference>
<gene>
    <name evidence="3" type="ORF">BT96DRAFT_839378</name>
</gene>
<comment type="similarity">
    <text evidence="2">Belongs to the ustYa family.</text>
</comment>
<evidence type="ECO:0000313" key="3">
    <source>
        <dbReference type="EMBL" id="KAE9386332.1"/>
    </source>
</evidence>
<dbReference type="Pfam" id="PF11807">
    <property type="entry name" value="UstYa"/>
    <property type="match status" value="1"/>
</dbReference>
<evidence type="ECO:0000256" key="1">
    <source>
        <dbReference type="ARBA" id="ARBA00004685"/>
    </source>
</evidence>
<dbReference type="Proteomes" id="UP000799118">
    <property type="component" value="Unassembled WGS sequence"/>
</dbReference>
<comment type="pathway">
    <text evidence="1">Mycotoxin biosynthesis.</text>
</comment>
<dbReference type="GO" id="GO:0043386">
    <property type="term" value="P:mycotoxin biosynthetic process"/>
    <property type="evidence" value="ECO:0007669"/>
    <property type="project" value="InterPro"/>
</dbReference>
<dbReference type="InterPro" id="IPR021765">
    <property type="entry name" value="UstYa-like"/>
</dbReference>
<keyword evidence="4" id="KW-1185">Reference proteome</keyword>
<feature type="non-terminal residue" evidence="3">
    <location>
        <position position="1"/>
    </location>
</feature>
<dbReference type="OrthoDB" id="3687641at2759"/>
<proteinExistence type="inferred from homology"/>
<sequence length="192" mass="22172">APAGDVLEFDLRVFHSGFHGDYSAYQGFTPEIDQAWEDLYEVGEVSRISKEQAALLPNKTVPIPGDSEGSYIGALYVFHDLHCLDTIRKAVFFEHYPAQNRSDPIWEFHTSHCIDSLRQTLMCKADISTITWAWEEYRGLIVPQDDTVHQCIKFENLLEWSKERAISYDLVNRTVHLLDDIVIPIYHQDDLE</sequence>
<accession>A0A6A4GKQ1</accession>
<dbReference type="PANTHER" id="PTHR33365">
    <property type="entry name" value="YALI0B05434P"/>
    <property type="match status" value="1"/>
</dbReference>
<evidence type="ECO:0000313" key="4">
    <source>
        <dbReference type="Proteomes" id="UP000799118"/>
    </source>
</evidence>
<dbReference type="AlphaFoldDB" id="A0A6A4GKQ1"/>